<keyword evidence="3 6" id="KW-0812">Transmembrane</keyword>
<keyword evidence="2" id="KW-1003">Cell membrane</keyword>
<dbReference type="GO" id="GO:0005886">
    <property type="term" value="C:plasma membrane"/>
    <property type="evidence" value="ECO:0007669"/>
    <property type="project" value="UniProtKB-SubCell"/>
</dbReference>
<feature type="transmembrane region" description="Helical" evidence="6">
    <location>
        <begin position="171"/>
        <end position="195"/>
    </location>
</feature>
<feature type="transmembrane region" description="Helical" evidence="6">
    <location>
        <begin position="353"/>
        <end position="378"/>
    </location>
</feature>
<feature type="transmembrane region" description="Helical" evidence="6">
    <location>
        <begin position="320"/>
        <end position="341"/>
    </location>
</feature>
<dbReference type="Pfam" id="PF06965">
    <property type="entry name" value="Na_H_antiport_1"/>
    <property type="match status" value="1"/>
</dbReference>
<organism evidence="7">
    <name type="scientific">hydrothermal vent metagenome</name>
    <dbReference type="NCBI Taxonomy" id="652676"/>
    <lineage>
        <taxon>unclassified sequences</taxon>
        <taxon>metagenomes</taxon>
        <taxon>ecological metagenomes</taxon>
    </lineage>
</organism>
<name>A0A3B0XXN3_9ZZZZ</name>
<dbReference type="GO" id="GO:0006885">
    <property type="term" value="P:regulation of pH"/>
    <property type="evidence" value="ECO:0007669"/>
    <property type="project" value="InterPro"/>
</dbReference>
<feature type="transmembrane region" description="Helical" evidence="6">
    <location>
        <begin position="38"/>
        <end position="60"/>
    </location>
</feature>
<feature type="transmembrane region" description="Helical" evidence="6">
    <location>
        <begin position="142"/>
        <end position="164"/>
    </location>
</feature>
<accession>A0A3B0XXN3</accession>
<keyword evidence="4 6" id="KW-1133">Transmembrane helix</keyword>
<evidence type="ECO:0000256" key="3">
    <source>
        <dbReference type="ARBA" id="ARBA00022692"/>
    </source>
</evidence>
<feature type="transmembrane region" description="Helical" evidence="6">
    <location>
        <begin position="201"/>
        <end position="221"/>
    </location>
</feature>
<evidence type="ECO:0000256" key="6">
    <source>
        <dbReference type="SAM" id="Phobius"/>
    </source>
</evidence>
<feature type="transmembrane region" description="Helical" evidence="6">
    <location>
        <begin position="80"/>
        <end position="100"/>
    </location>
</feature>
<reference evidence="7" key="1">
    <citation type="submission" date="2018-06" db="EMBL/GenBank/DDBJ databases">
        <authorList>
            <person name="Zhirakovskaya E."/>
        </authorList>
    </citation>
    <scope>NUCLEOTIDE SEQUENCE</scope>
</reference>
<dbReference type="HAMAP" id="MF_01844">
    <property type="entry name" value="NhaA"/>
    <property type="match status" value="1"/>
</dbReference>
<evidence type="ECO:0000256" key="2">
    <source>
        <dbReference type="ARBA" id="ARBA00022475"/>
    </source>
</evidence>
<evidence type="ECO:0000256" key="1">
    <source>
        <dbReference type="ARBA" id="ARBA00004429"/>
    </source>
</evidence>
<protein>
    <submittedName>
        <fullName evidence="7">Na+/H+ antiporter NhaA type</fullName>
    </submittedName>
</protein>
<dbReference type="NCBIfam" id="TIGR00773">
    <property type="entry name" value="NhaA"/>
    <property type="match status" value="1"/>
</dbReference>
<gene>
    <name evidence="7" type="ORF">MNBD_GAMMA08-855</name>
</gene>
<evidence type="ECO:0000256" key="5">
    <source>
        <dbReference type="ARBA" id="ARBA00023136"/>
    </source>
</evidence>
<sequence length="454" mass="49061">MKIKNIKTGIFHARWEKSFDKILTPFEEFIHRQTTSGLLLMTMAIIALFLANSALAEAYLHFIHTPIKLEVGNWSLGMSLGHWVNDALMALFFFVVGLELKRELLVGELAKIRNASLPIAAAVGGMVMPALIYFAINPSGDAAMGWGVPMATDIAFAIGALALLSSRVPKALITFLVALAIVDDLGAVLVIAVFYTETISLTPLSIAGGLFALLIAFNLAGIRKTLPYFIVAVVLWYALYKSGVHATLAGILGALSIPATPKYNPERFSESVKDLMQRFDNSHQPNKSIMTNDALRSVVRTLENGVHSVQAPLQRLEHDWHMPVAYLIIPIFALVNAGIPLEMSSLGETLSHPVMLGVSLGLVLGKFIGITGACWLVLKLGVAELPKDTRFTQIAGVSLLAGIGFTMSIFVAQLGFANNEELLLMAKTGILFASLLAGISGYIWLYLVSSPSDK</sequence>
<dbReference type="GO" id="GO:0015385">
    <property type="term" value="F:sodium:proton antiporter activity"/>
    <property type="evidence" value="ECO:0007669"/>
    <property type="project" value="TreeGrafter"/>
</dbReference>
<dbReference type="PANTHER" id="PTHR30341:SF0">
    <property type="entry name" value="NA(+)_H(+) ANTIPORTER NHAA"/>
    <property type="match status" value="1"/>
</dbReference>
<dbReference type="PANTHER" id="PTHR30341">
    <property type="entry name" value="SODIUM ION/PROTON ANTIPORTER NHAA-RELATED"/>
    <property type="match status" value="1"/>
</dbReference>
<evidence type="ECO:0000256" key="4">
    <source>
        <dbReference type="ARBA" id="ARBA00022989"/>
    </source>
</evidence>
<feature type="transmembrane region" description="Helical" evidence="6">
    <location>
        <begin position="398"/>
        <end position="417"/>
    </location>
</feature>
<dbReference type="InterPro" id="IPR023171">
    <property type="entry name" value="Na/H_antiporter_dom_sf"/>
</dbReference>
<comment type="subcellular location">
    <subcellularLocation>
        <location evidence="1">Cell inner membrane</location>
        <topology evidence="1">Multi-pass membrane protein</topology>
    </subcellularLocation>
</comment>
<keyword evidence="5 6" id="KW-0472">Membrane</keyword>
<dbReference type="EMBL" id="UOFH01000412">
    <property type="protein sequence ID" value="VAW67922.1"/>
    <property type="molecule type" value="Genomic_DNA"/>
</dbReference>
<dbReference type="AlphaFoldDB" id="A0A3B0XXN3"/>
<dbReference type="Gene3D" id="1.20.1530.10">
    <property type="entry name" value="Na+/H+ antiporter like domain"/>
    <property type="match status" value="1"/>
</dbReference>
<dbReference type="InterPro" id="IPR004670">
    <property type="entry name" value="NhaA"/>
</dbReference>
<proteinExistence type="inferred from homology"/>
<evidence type="ECO:0000313" key="7">
    <source>
        <dbReference type="EMBL" id="VAW67922.1"/>
    </source>
</evidence>
<feature type="transmembrane region" description="Helical" evidence="6">
    <location>
        <begin position="429"/>
        <end position="447"/>
    </location>
</feature>
<feature type="transmembrane region" description="Helical" evidence="6">
    <location>
        <begin position="112"/>
        <end position="136"/>
    </location>
</feature>